<comment type="caution">
    <text evidence="2">The sequence shown here is derived from an EMBL/GenBank/DDBJ whole genome shotgun (WGS) entry which is preliminary data.</text>
</comment>
<keyword evidence="3" id="KW-1185">Reference proteome</keyword>
<protein>
    <submittedName>
        <fullName evidence="2">Uncharacterized protein</fullName>
    </submittedName>
</protein>
<evidence type="ECO:0000313" key="2">
    <source>
        <dbReference type="EMBL" id="OMD32864.1"/>
    </source>
</evidence>
<keyword evidence="1" id="KW-0812">Transmembrane</keyword>
<name>A0ABX3GPX9_9BACL</name>
<evidence type="ECO:0000256" key="1">
    <source>
        <dbReference type="SAM" id="Phobius"/>
    </source>
</evidence>
<feature type="non-terminal residue" evidence="2">
    <location>
        <position position="141"/>
    </location>
</feature>
<dbReference type="InterPro" id="IPR008979">
    <property type="entry name" value="Galactose-bd-like_sf"/>
</dbReference>
<proteinExistence type="predicted"/>
<feature type="transmembrane region" description="Helical" evidence="1">
    <location>
        <begin position="41"/>
        <end position="63"/>
    </location>
</feature>
<dbReference type="SUPFAM" id="SSF49785">
    <property type="entry name" value="Galactose-binding domain-like"/>
    <property type="match status" value="1"/>
</dbReference>
<evidence type="ECO:0000313" key="3">
    <source>
        <dbReference type="Proteomes" id="UP000187158"/>
    </source>
</evidence>
<accession>A0ABX3GPX9</accession>
<organism evidence="2 3">
    <name type="scientific">Paenibacillus odorifer</name>
    <dbReference type="NCBI Taxonomy" id="189426"/>
    <lineage>
        <taxon>Bacteria</taxon>
        <taxon>Bacillati</taxon>
        <taxon>Bacillota</taxon>
        <taxon>Bacilli</taxon>
        <taxon>Bacillales</taxon>
        <taxon>Paenibacillaceae</taxon>
        <taxon>Paenibacillus</taxon>
    </lineage>
</organism>
<gene>
    <name evidence="2" type="ORF">BSO21_16135</name>
</gene>
<dbReference type="EMBL" id="MPVP01000098">
    <property type="protein sequence ID" value="OMD32864.1"/>
    <property type="molecule type" value="Genomic_DNA"/>
</dbReference>
<keyword evidence="1" id="KW-1133">Transmembrane helix</keyword>
<keyword evidence="1" id="KW-0472">Membrane</keyword>
<reference evidence="2 3" key="1">
    <citation type="submission" date="2016-11" db="EMBL/GenBank/DDBJ databases">
        <title>Paenibacillus species isolates.</title>
        <authorList>
            <person name="Beno S.M."/>
        </authorList>
    </citation>
    <scope>NUCLEOTIDE SEQUENCE [LARGE SCALE GENOMIC DNA]</scope>
    <source>
        <strain evidence="2 3">FSL H7-0433</strain>
    </source>
</reference>
<dbReference type="Gene3D" id="2.60.120.430">
    <property type="entry name" value="Galactose-binding lectin"/>
    <property type="match status" value="1"/>
</dbReference>
<dbReference type="Proteomes" id="UP000187158">
    <property type="component" value="Unassembled WGS sequence"/>
</dbReference>
<sequence>MTTKLIVSVYYNGARCVLSSFNHKKAGEAQKMKRNKLGNKIFMVLLSWIFICSSILPSTTFGVQQASAASGPITLQYDFGTATSPVMSGYTGVHESKLYTNELGYGLDQAVASRNRSGGDDMTNDFVLGLSYSFLVDLPNG</sequence>